<dbReference type="FunFam" id="3.10.129.110:FF:000001">
    <property type="entry name" value="Sterigmatocystin biosynthesis polyketide synthase"/>
    <property type="match status" value="1"/>
</dbReference>
<dbReference type="GO" id="GO:0004315">
    <property type="term" value="F:3-oxoacyl-[acyl-carrier-protein] synthase activity"/>
    <property type="evidence" value="ECO:0007669"/>
    <property type="project" value="InterPro"/>
</dbReference>
<dbReference type="GO" id="GO:0006633">
    <property type="term" value="P:fatty acid biosynthetic process"/>
    <property type="evidence" value="ECO:0007669"/>
    <property type="project" value="InterPro"/>
</dbReference>
<dbReference type="InterPro" id="IPR014031">
    <property type="entry name" value="Ketoacyl_synth_C"/>
</dbReference>
<dbReference type="OrthoDB" id="329835at2759"/>
<feature type="region of interest" description="Disordered" evidence="5">
    <location>
        <begin position="1713"/>
        <end position="1738"/>
    </location>
</feature>
<dbReference type="Pfam" id="PF16073">
    <property type="entry name" value="SAT"/>
    <property type="match status" value="1"/>
</dbReference>
<keyword evidence="10" id="KW-1185">Reference proteome</keyword>
<dbReference type="SUPFAM" id="SSF47336">
    <property type="entry name" value="ACP-like"/>
    <property type="match status" value="2"/>
</dbReference>
<feature type="region of interest" description="Disordered" evidence="5">
    <location>
        <begin position="1600"/>
        <end position="1645"/>
    </location>
</feature>
<dbReference type="SUPFAM" id="SSF53901">
    <property type="entry name" value="Thiolase-like"/>
    <property type="match status" value="1"/>
</dbReference>
<dbReference type="InterPro" id="IPR020802">
    <property type="entry name" value="TesA-like"/>
</dbReference>
<dbReference type="GO" id="GO:0044550">
    <property type="term" value="P:secondary metabolite biosynthetic process"/>
    <property type="evidence" value="ECO:0007669"/>
    <property type="project" value="UniProtKB-ARBA"/>
</dbReference>
<dbReference type="Proteomes" id="UP000664521">
    <property type="component" value="Unassembled WGS sequence"/>
</dbReference>
<dbReference type="GO" id="GO:0031177">
    <property type="term" value="F:phosphopantetheine binding"/>
    <property type="evidence" value="ECO:0007669"/>
    <property type="project" value="InterPro"/>
</dbReference>
<dbReference type="PROSITE" id="PS50075">
    <property type="entry name" value="CARRIER"/>
    <property type="match status" value="2"/>
</dbReference>
<dbReference type="InterPro" id="IPR036736">
    <property type="entry name" value="ACP-like_sf"/>
</dbReference>
<gene>
    <name evidence="9" type="ORF">HETSPECPRED_000963</name>
</gene>
<feature type="compositionally biased region" description="Basic and acidic residues" evidence="5">
    <location>
        <begin position="1713"/>
        <end position="1723"/>
    </location>
</feature>
<evidence type="ECO:0000313" key="9">
    <source>
        <dbReference type="EMBL" id="CAF9912531.1"/>
    </source>
</evidence>
<accession>A0A8H3F175</accession>
<feature type="active site" description="Proton donor; for dehydratase activity" evidence="4">
    <location>
        <position position="1510"/>
    </location>
</feature>
<feature type="domain" description="Carrier" evidence="6">
    <location>
        <begin position="1750"/>
        <end position="1828"/>
    </location>
</feature>
<evidence type="ECO:0000256" key="4">
    <source>
        <dbReference type="PROSITE-ProRule" id="PRU01363"/>
    </source>
</evidence>
<dbReference type="InterPro" id="IPR016035">
    <property type="entry name" value="Acyl_Trfase/lysoPLipase"/>
</dbReference>
<dbReference type="PANTHER" id="PTHR43775:SF37">
    <property type="entry name" value="SI:DKEY-61P9.11"/>
    <property type="match status" value="1"/>
</dbReference>
<dbReference type="InterPro" id="IPR030918">
    <property type="entry name" value="PT_fungal_PKS"/>
</dbReference>
<dbReference type="InterPro" id="IPR029058">
    <property type="entry name" value="AB_hydrolase_fold"/>
</dbReference>
<name>A0A8H3F175_9LECA</name>
<dbReference type="SUPFAM" id="SSF53474">
    <property type="entry name" value="alpha/beta-Hydrolases"/>
    <property type="match status" value="1"/>
</dbReference>
<dbReference type="PROSITE" id="PS52004">
    <property type="entry name" value="KS3_2"/>
    <property type="match status" value="1"/>
</dbReference>
<dbReference type="Pfam" id="PF00975">
    <property type="entry name" value="Thioesterase"/>
    <property type="match status" value="1"/>
</dbReference>
<evidence type="ECO:0000256" key="5">
    <source>
        <dbReference type="SAM" id="MobiDB-lite"/>
    </source>
</evidence>
<dbReference type="InterPro" id="IPR014030">
    <property type="entry name" value="Ketoacyl_synth_N"/>
</dbReference>
<feature type="domain" description="PKS/mFAS DH" evidence="8">
    <location>
        <begin position="1286"/>
        <end position="1597"/>
    </location>
</feature>
<sequence>MGINSRSILFFGDASQDPFGALDGLIRSAKEDTLLRKFLDNTCTTLQEELLKLPELERRGLPDFESLTHLVRYPRDGELDHPALQTTGTVITQLASYISANEQVSQHQYLGSEDNIIIGSCVGEISAAAVGLANSLIELLPLAVVAVRVAFRLAVVAYQVSKEVEQPSPGRQCWSIAISKNDHVIDQGTLDRIHTELGIPGRNRTYFSAFGHRTMTLSGPPGSLKQVIKKLDSNKPKRKLYEIHISAAYHASHLYSSQDISDILEPTSIRGTYGSHEWQRQRRAYISCSNGSFVAASNGAAILEQALSNVLVSLLDWELLVKGCIKAASERPHSNWAIRPFGPTPSLQSLVSGLKTSVPGEVEVDEAFWQSGYSSSSPSPEKSPLAIVGMAGKFPNAANHDRLWEILIEGKDCHTTIPKDRFNSETHLRQPAYGCFMESPGMFDARFFNMSPREALQTDPGQRLALVTAYEALEMAGFVPNRTPSTQLSRIGTFYGQTVDEYKEQNMPQAIDTYFITGSLRAFGPGRINRHFKFGGPASSLDTACSSGSVALNTACISIWDGECDTAVVGGINIVTGSDNFVGLSAGGFLSTTGSCKTFDDAADGYCRADAVTSVVVKRLDAAKADNDNVLGIILSAATNYPADAVSITRPHSLTQQSLYWKVLDQAGLRPHDIDYIEMHGTGTQAGDACEMESITNVFAPATPQRPRELPVYVNAIKANIGHSEAASGITSLIKSLLVLREQMIPPHIGVKGKLNHNFDDLAERNLRIPIIPTAFPLKEGTKRRILVNNFGAAGGNTAVVVEEPDAVVRQQVLDLVDQPDQIVSVTAKTACSLRTSIQSLLDFIGSNPDVSLHDLSYTTTARRIQYPLRVSAVGSTLPHIKASLETSMKEDFGARGKPSSLVFAFTGQGVVYTSLGRDLFESSSVFRSSIIRLNEIATGYDFPSFLTAVDGTCRDISLLTATQTQLAITASQIALCRLWASLGVRPDIVVGHSLGEYASLYASGVLSMSDTIYLVGKRAQLLEAACPPGTHAMLAVSASARSVMQMQGSEHLEVACINGPNDTVLSGPLVEAQKGYKELQAHGVRCKLLKIPYGFHSAQIEPMLEPFREVAKGVTFNAPNIPIISAALGTVVEDAGAIDAAYLPNQARQVVNFAGSIEYAQAHGFVDTNSVWLELGPHPLCLGMVRSTLGSRIRGIATLRRDENSWRSMAQAVSNISTLGVKINWQDYNRDFEATRKLLALPSYSFEEKNYWIEYQNDWLLAKSGIPPSAPPEIPDLGAATTTVQRLLSHEFTEDGTLCMLFESNLSDKDLHAAIVGHAVNGCGLCPASVYGDIALTIANYTRENYEVQGPSDAIDICDMSIRHPVVVPQEKPIKPDLLHVLVHAHLDTGRIQLQFGRHSTKADKTDWAAKCTVRFGEAKHWMHEWSKMTYLIASRIESLEKGVSDGTSHKLFRGMVYKLFSSCVKYDFKYQGMKEVLLNSKDLEATALLDLYQGRDGGNFFCSPFWIDALVHLAGFVMNANDAVDTSKSVYISGGWGSMRFAEEIQPSLPYHIHVKMMASGKNAVAGNVTVLQDNIIVALISDLKFQQVAHKMLDNMIPPPAAEHPRTAAIRPSNEKKEAKRTDHAPKPSEGVMPPRAQETTQRLSEKVLNIMAEEVGITVQEVSNIDNFEEMGIDSLLSLQILDRISESLGVDLDASFLQTHATAQALKKHLDSQSRSEREDDSDLTISGTETESSVGFSSASSLVDDKLSLLHSIVAEELGVDMETLLGAGDLSELGLDSMMEHSIIAALEDGLGVAIKPGLLQTESVTLASLEHMAGIVASQPSISSSEPQKSREVHSNESLSVILQNPRGPSAHTIFLFPDGSGSPAIYFRLNLPATTRTISLQSPFTRKPHAYDCSLEDLVDSWVDAIRHHQPHGPYLLAGYSVGGIYAFEAARRLQAAGDQVAHLVLIDSPCPAKYGPMPVALPRWLMEHHFAGSTTVNENIARHFEATIGALESYRPAAMRPSEVPAATTIVWASAGLDASKIDTTPLPRGVQMADTTEWLLRRGKVSGLDADGWEKLLPGGSIAVERMSSGQHFDLLQAPNVDELARLIGNAVE</sequence>
<dbReference type="NCBIfam" id="TIGR04532">
    <property type="entry name" value="PT_fungal_PKS"/>
    <property type="match status" value="1"/>
</dbReference>
<evidence type="ECO:0000256" key="2">
    <source>
        <dbReference type="ARBA" id="ARBA00022553"/>
    </source>
</evidence>
<dbReference type="SUPFAM" id="SSF52151">
    <property type="entry name" value="FabD/lysophospholipase-like"/>
    <property type="match status" value="1"/>
</dbReference>
<dbReference type="InterPro" id="IPR001031">
    <property type="entry name" value="Thioesterase"/>
</dbReference>
<dbReference type="PROSITE" id="PS00012">
    <property type="entry name" value="PHOSPHOPANTETHEINE"/>
    <property type="match status" value="1"/>
</dbReference>
<feature type="domain" description="Carrier" evidence="6">
    <location>
        <begin position="1645"/>
        <end position="1719"/>
    </location>
</feature>
<dbReference type="SMART" id="SM00823">
    <property type="entry name" value="PKS_PP"/>
    <property type="match status" value="1"/>
</dbReference>
<dbReference type="InterPro" id="IPR050091">
    <property type="entry name" value="PKS_NRPS_Biosynth_Enz"/>
</dbReference>
<dbReference type="Pfam" id="PF00698">
    <property type="entry name" value="Acyl_transf_1"/>
    <property type="match status" value="1"/>
</dbReference>
<keyword evidence="2" id="KW-0597">Phosphoprotein</keyword>
<dbReference type="InterPro" id="IPR018201">
    <property type="entry name" value="Ketoacyl_synth_AS"/>
</dbReference>
<dbReference type="CDD" id="cd00833">
    <property type="entry name" value="PKS"/>
    <property type="match status" value="1"/>
</dbReference>
<dbReference type="InterPro" id="IPR049551">
    <property type="entry name" value="PKS_DH_C"/>
</dbReference>
<dbReference type="EMBL" id="CAJPDS010000011">
    <property type="protein sequence ID" value="CAF9912531.1"/>
    <property type="molecule type" value="Genomic_DNA"/>
</dbReference>
<dbReference type="InterPro" id="IPR042104">
    <property type="entry name" value="PKS_dehydratase_sf"/>
</dbReference>
<dbReference type="SMART" id="SM01294">
    <property type="entry name" value="PKS_PP_betabranch"/>
    <property type="match status" value="1"/>
</dbReference>
<dbReference type="InterPro" id="IPR016039">
    <property type="entry name" value="Thiolase-like"/>
</dbReference>
<dbReference type="Pfam" id="PF22621">
    <property type="entry name" value="CurL-like_PKS_C"/>
    <property type="match status" value="1"/>
</dbReference>
<dbReference type="Gene3D" id="3.10.129.110">
    <property type="entry name" value="Polyketide synthase dehydratase"/>
    <property type="match status" value="1"/>
</dbReference>
<dbReference type="PANTHER" id="PTHR43775">
    <property type="entry name" value="FATTY ACID SYNTHASE"/>
    <property type="match status" value="1"/>
</dbReference>
<keyword evidence="3" id="KW-0808">Transferase</keyword>
<feature type="domain" description="Ketosynthase family 3 (KS3)" evidence="7">
    <location>
        <begin position="382"/>
        <end position="804"/>
    </location>
</feature>
<comment type="caution">
    <text evidence="9">The sequence shown here is derived from an EMBL/GenBank/DDBJ whole genome shotgun (WGS) entry which is preliminary data.</text>
</comment>
<dbReference type="Gene3D" id="3.40.47.10">
    <property type="match status" value="1"/>
</dbReference>
<feature type="active site" description="Proton acceptor; for dehydratase activity" evidence="4">
    <location>
        <position position="1319"/>
    </location>
</feature>
<dbReference type="InterPro" id="IPR032088">
    <property type="entry name" value="SAT"/>
</dbReference>
<dbReference type="Gene3D" id="3.40.366.10">
    <property type="entry name" value="Malonyl-Coenzyme A Acyl Carrier Protein, domain 2"/>
    <property type="match status" value="2"/>
</dbReference>
<dbReference type="InterPro" id="IPR009081">
    <property type="entry name" value="PP-bd_ACP"/>
</dbReference>
<dbReference type="InterPro" id="IPR014043">
    <property type="entry name" value="Acyl_transferase_dom"/>
</dbReference>
<dbReference type="Pfam" id="PF00109">
    <property type="entry name" value="ketoacyl-synt"/>
    <property type="match status" value="1"/>
</dbReference>
<feature type="region of interest" description="N-terminal hotdog fold" evidence="4">
    <location>
        <begin position="1286"/>
        <end position="1424"/>
    </location>
</feature>
<feature type="region of interest" description="C-terminal hotdog fold" evidence="4">
    <location>
        <begin position="1450"/>
        <end position="1597"/>
    </location>
</feature>
<dbReference type="SMART" id="SM00827">
    <property type="entry name" value="PKS_AT"/>
    <property type="match status" value="1"/>
</dbReference>
<evidence type="ECO:0000256" key="3">
    <source>
        <dbReference type="ARBA" id="ARBA00022679"/>
    </source>
</evidence>
<dbReference type="Gene3D" id="3.30.70.3290">
    <property type="match status" value="1"/>
</dbReference>
<dbReference type="SUPFAM" id="SSF55048">
    <property type="entry name" value="Probable ACP-binding domain of malonyl-CoA ACP transacylase"/>
    <property type="match status" value="1"/>
</dbReference>
<dbReference type="InterPro" id="IPR006162">
    <property type="entry name" value="Ppantetheine_attach_site"/>
</dbReference>
<dbReference type="InterPro" id="IPR001227">
    <property type="entry name" value="Ac_transferase_dom_sf"/>
</dbReference>
<evidence type="ECO:0008006" key="11">
    <source>
        <dbReference type="Google" id="ProtNLM"/>
    </source>
</evidence>
<dbReference type="InterPro" id="IPR020841">
    <property type="entry name" value="PKS_Beta-ketoAc_synthase_dom"/>
</dbReference>
<dbReference type="SMART" id="SM00825">
    <property type="entry name" value="PKS_KS"/>
    <property type="match status" value="1"/>
</dbReference>
<dbReference type="Pfam" id="PF00550">
    <property type="entry name" value="PP-binding"/>
    <property type="match status" value="2"/>
</dbReference>
<proteinExistence type="predicted"/>
<evidence type="ECO:0000256" key="1">
    <source>
        <dbReference type="ARBA" id="ARBA00022450"/>
    </source>
</evidence>
<dbReference type="InterPro" id="IPR049900">
    <property type="entry name" value="PKS_mFAS_DH"/>
</dbReference>
<dbReference type="Pfam" id="PF14765">
    <property type="entry name" value="PS-DH"/>
    <property type="match status" value="1"/>
</dbReference>
<keyword evidence="1" id="KW-0596">Phosphopantetheine</keyword>
<dbReference type="GO" id="GO:0004312">
    <property type="term" value="F:fatty acid synthase activity"/>
    <property type="evidence" value="ECO:0007669"/>
    <property type="project" value="TreeGrafter"/>
</dbReference>
<dbReference type="PROSITE" id="PS52019">
    <property type="entry name" value="PKS_MFAS_DH"/>
    <property type="match status" value="1"/>
</dbReference>
<protein>
    <recommendedName>
        <fullName evidence="11">Polyketide synthase</fullName>
    </recommendedName>
</protein>
<dbReference type="InterPro" id="IPR020806">
    <property type="entry name" value="PKS_PP-bd"/>
</dbReference>
<dbReference type="Gene3D" id="1.10.1200.10">
    <property type="entry name" value="ACP-like"/>
    <property type="match status" value="2"/>
</dbReference>
<dbReference type="Gene3D" id="3.40.50.1820">
    <property type="entry name" value="alpha/beta hydrolase"/>
    <property type="match status" value="1"/>
</dbReference>
<dbReference type="InterPro" id="IPR016036">
    <property type="entry name" value="Malonyl_transacylase_ACP-bd"/>
</dbReference>
<evidence type="ECO:0000313" key="10">
    <source>
        <dbReference type="Proteomes" id="UP000664521"/>
    </source>
</evidence>
<dbReference type="Pfam" id="PF02801">
    <property type="entry name" value="Ketoacyl-synt_C"/>
    <property type="match status" value="1"/>
</dbReference>
<evidence type="ECO:0000259" key="7">
    <source>
        <dbReference type="PROSITE" id="PS52004"/>
    </source>
</evidence>
<evidence type="ECO:0000259" key="6">
    <source>
        <dbReference type="PROSITE" id="PS50075"/>
    </source>
</evidence>
<reference evidence="9" key="1">
    <citation type="submission" date="2021-03" db="EMBL/GenBank/DDBJ databases">
        <authorList>
            <person name="Tagirdzhanova G."/>
        </authorList>
    </citation>
    <scope>NUCLEOTIDE SEQUENCE</scope>
</reference>
<dbReference type="SMART" id="SM00824">
    <property type="entry name" value="PKS_TE"/>
    <property type="match status" value="1"/>
</dbReference>
<feature type="compositionally biased region" description="Basic and acidic residues" evidence="5">
    <location>
        <begin position="1616"/>
        <end position="1630"/>
    </location>
</feature>
<evidence type="ECO:0000259" key="8">
    <source>
        <dbReference type="PROSITE" id="PS52019"/>
    </source>
</evidence>
<dbReference type="PROSITE" id="PS00606">
    <property type="entry name" value="KS3_1"/>
    <property type="match status" value="1"/>
</dbReference>
<organism evidence="9 10">
    <name type="scientific">Heterodermia speciosa</name>
    <dbReference type="NCBI Taxonomy" id="116794"/>
    <lineage>
        <taxon>Eukaryota</taxon>
        <taxon>Fungi</taxon>
        <taxon>Dikarya</taxon>
        <taxon>Ascomycota</taxon>
        <taxon>Pezizomycotina</taxon>
        <taxon>Lecanoromycetes</taxon>
        <taxon>OSLEUM clade</taxon>
        <taxon>Lecanoromycetidae</taxon>
        <taxon>Caliciales</taxon>
        <taxon>Physciaceae</taxon>
        <taxon>Heterodermia</taxon>
    </lineage>
</organism>